<evidence type="ECO:0000313" key="2">
    <source>
        <dbReference type="Proteomes" id="UP001152798"/>
    </source>
</evidence>
<protein>
    <submittedName>
        <fullName evidence="1">Uncharacterized protein</fullName>
    </submittedName>
</protein>
<evidence type="ECO:0000313" key="1">
    <source>
        <dbReference type="EMBL" id="CAH1398655.1"/>
    </source>
</evidence>
<reference evidence="1" key="1">
    <citation type="submission" date="2022-01" db="EMBL/GenBank/DDBJ databases">
        <authorList>
            <person name="King R."/>
        </authorList>
    </citation>
    <scope>NUCLEOTIDE SEQUENCE</scope>
</reference>
<gene>
    <name evidence="1" type="ORF">NEZAVI_LOCUS8261</name>
</gene>
<dbReference type="AlphaFoldDB" id="A0A9P0HAK6"/>
<dbReference type="PANTHER" id="PTHR33289">
    <property type="entry name" value="ANCHORAGE SUBUNIT, PUTATIVE-RELATED"/>
    <property type="match status" value="1"/>
</dbReference>
<name>A0A9P0HAK6_NEZVI</name>
<accession>A0A9P0HAK6</accession>
<dbReference type="OrthoDB" id="6627769at2759"/>
<organism evidence="1 2">
    <name type="scientific">Nezara viridula</name>
    <name type="common">Southern green stink bug</name>
    <name type="synonym">Cimex viridulus</name>
    <dbReference type="NCBI Taxonomy" id="85310"/>
    <lineage>
        <taxon>Eukaryota</taxon>
        <taxon>Metazoa</taxon>
        <taxon>Ecdysozoa</taxon>
        <taxon>Arthropoda</taxon>
        <taxon>Hexapoda</taxon>
        <taxon>Insecta</taxon>
        <taxon>Pterygota</taxon>
        <taxon>Neoptera</taxon>
        <taxon>Paraneoptera</taxon>
        <taxon>Hemiptera</taxon>
        <taxon>Heteroptera</taxon>
        <taxon>Panheteroptera</taxon>
        <taxon>Pentatomomorpha</taxon>
        <taxon>Pentatomoidea</taxon>
        <taxon>Pentatomidae</taxon>
        <taxon>Pentatominae</taxon>
        <taxon>Nezara</taxon>
    </lineage>
</organism>
<proteinExistence type="predicted"/>
<sequence length="356" mass="35887">MGRGSGQLWATSCAIAQLRPAPPFSIGIRFTSYFFKVAEIIDIAVSNDGNINSVCAEKIRKYQGLAAELKSLYKLNKVTVRGIVISSNGLVPVSTVEATDRLGLPTHVIKEAQKAVLLNTARIVALLALFACANAGYLGGYAAAPALSYGASYGYGAGYGYAAPAVATVAHAPAISYAAPAVATVAHAPVAVAHAPVATSYSNTYRTVNKPVAVAAPALSYAAPAVSYAAPAVSYAAPAVSYAAPAVATVAHAPAVSYAAPVAAVAHAPVATSYANTYRTVNKPVAVAAPAISYAAPAVATVAHAPAVSYAAPAVSYAAPAVATVAHAPVSYGLGYRSSYGLGYGYGLGYSSLLHH</sequence>
<dbReference type="PANTHER" id="PTHR33289:SF2">
    <property type="entry name" value="ANCHORAGE SUBUNIT, PUTATIVE-RELATED"/>
    <property type="match status" value="1"/>
</dbReference>
<dbReference type="EMBL" id="OV725080">
    <property type="protein sequence ID" value="CAH1398655.1"/>
    <property type="molecule type" value="Genomic_DNA"/>
</dbReference>
<dbReference type="Proteomes" id="UP001152798">
    <property type="component" value="Chromosome 4"/>
</dbReference>
<keyword evidence="2" id="KW-1185">Reference proteome</keyword>